<feature type="transmembrane region" description="Helical" evidence="2">
    <location>
        <begin position="162"/>
        <end position="181"/>
    </location>
</feature>
<evidence type="ECO:0000313" key="4">
    <source>
        <dbReference type="Proteomes" id="UP001152649"/>
    </source>
</evidence>
<sequence>MNLRLREEGGGECELVGEEMATLVGNGIIVGFAGQAFLSLCLSIWVFFLTKHGNMDITHPEGSVGREVERKRMDFVSKILMIGSDFQSTLGIAYLVTTFAQVSIMSTYHLHLVFDISSFVGVSNTAALVCWRYCRAKIDEPDMKLHNRRKIRISWFNNRYRAVYIFLALYLALTILLGVRLNEWSPHQEPGRCYYSTLVTDPSDPHPAADKYYVGFTSTWLMIVVLASVFAGVKRRRAILVLSSLHFPLHLYMTIALRVANHKKLEGEITHENEWDFGQTTAVMLLAIALVELFKKGKEYYDFESHVAKFGVPPSENDGMVQKDEEAERSSSLLVQGPGGKSIAEERRPAMEEHTSICSAHVYSFCKDSRAIIYGLPTTTPMFQFHGEEQSSRILDQDLDRYELTGEGPYVIVTSVSERSFLENDM</sequence>
<dbReference type="PANTHER" id="PTHR37577:SF1">
    <property type="entry name" value="INTEGRAL MEMBRANE PROTEIN"/>
    <property type="match status" value="1"/>
</dbReference>
<feature type="transmembrane region" description="Helical" evidence="2">
    <location>
        <begin position="112"/>
        <end position="134"/>
    </location>
</feature>
<feature type="transmembrane region" description="Helical" evidence="2">
    <location>
        <begin position="212"/>
        <end position="231"/>
    </location>
</feature>
<dbReference type="Proteomes" id="UP001152649">
    <property type="component" value="Unassembled WGS sequence"/>
</dbReference>
<dbReference type="InterPro" id="IPR053018">
    <property type="entry name" value="Elsinochrome_Biosynth-Asso"/>
</dbReference>
<feature type="transmembrane region" description="Helical" evidence="2">
    <location>
        <begin position="238"/>
        <end position="257"/>
    </location>
</feature>
<dbReference type="AlphaFoldDB" id="A0A9W4JWV6"/>
<dbReference type="PANTHER" id="PTHR37577">
    <property type="entry name" value="INTEGRAL MEMBRANE PROTEIN"/>
    <property type="match status" value="1"/>
</dbReference>
<organism evidence="3 4">
    <name type="scientific">Penicillium salamii</name>
    <dbReference type="NCBI Taxonomy" id="1612424"/>
    <lineage>
        <taxon>Eukaryota</taxon>
        <taxon>Fungi</taxon>
        <taxon>Dikarya</taxon>
        <taxon>Ascomycota</taxon>
        <taxon>Pezizomycotina</taxon>
        <taxon>Eurotiomycetes</taxon>
        <taxon>Eurotiomycetidae</taxon>
        <taxon>Eurotiales</taxon>
        <taxon>Aspergillaceae</taxon>
        <taxon>Penicillium</taxon>
    </lineage>
</organism>
<keyword evidence="2" id="KW-1133">Transmembrane helix</keyword>
<reference evidence="3" key="1">
    <citation type="submission" date="2021-07" db="EMBL/GenBank/DDBJ databases">
        <authorList>
            <person name="Branca A.L. A."/>
        </authorList>
    </citation>
    <scope>NUCLEOTIDE SEQUENCE</scope>
</reference>
<protein>
    <submittedName>
        <fullName evidence="3">Uncharacterized protein</fullName>
    </submittedName>
</protein>
<gene>
    <name evidence="3" type="ORF">PSALAMII_LOCUS9304</name>
</gene>
<name>A0A9W4JWV6_9EURO</name>
<feature type="region of interest" description="Disordered" evidence="1">
    <location>
        <begin position="314"/>
        <end position="341"/>
    </location>
</feature>
<evidence type="ECO:0000256" key="2">
    <source>
        <dbReference type="SAM" id="Phobius"/>
    </source>
</evidence>
<evidence type="ECO:0000313" key="3">
    <source>
        <dbReference type="EMBL" id="CAG8415664.1"/>
    </source>
</evidence>
<feature type="transmembrane region" description="Helical" evidence="2">
    <location>
        <begin position="79"/>
        <end position="100"/>
    </location>
</feature>
<evidence type="ECO:0000256" key="1">
    <source>
        <dbReference type="SAM" id="MobiDB-lite"/>
    </source>
</evidence>
<comment type="caution">
    <text evidence="3">The sequence shown here is derived from an EMBL/GenBank/DDBJ whole genome shotgun (WGS) entry which is preliminary data.</text>
</comment>
<dbReference type="OrthoDB" id="3199516at2759"/>
<proteinExistence type="predicted"/>
<feature type="transmembrane region" description="Helical" evidence="2">
    <location>
        <begin position="28"/>
        <end position="49"/>
    </location>
</feature>
<keyword evidence="4" id="KW-1185">Reference proteome</keyword>
<keyword evidence="2" id="KW-0472">Membrane</keyword>
<dbReference type="EMBL" id="CAJVPG010000433">
    <property type="protein sequence ID" value="CAG8415664.1"/>
    <property type="molecule type" value="Genomic_DNA"/>
</dbReference>
<feature type="transmembrane region" description="Helical" evidence="2">
    <location>
        <begin position="277"/>
        <end position="294"/>
    </location>
</feature>
<keyword evidence="2" id="KW-0812">Transmembrane</keyword>
<accession>A0A9W4JWV6</accession>